<dbReference type="Proteomes" id="UP001272325">
    <property type="component" value="Unassembled WGS sequence"/>
</dbReference>
<evidence type="ECO:0000313" key="2">
    <source>
        <dbReference type="EMBL" id="MDW6016745.1"/>
    </source>
</evidence>
<dbReference type="SUPFAM" id="SSF53098">
    <property type="entry name" value="Ribonuclease H-like"/>
    <property type="match status" value="1"/>
</dbReference>
<dbReference type="Pfam" id="PF16473">
    <property type="entry name" value="Rv2179c-like"/>
    <property type="match status" value="1"/>
</dbReference>
<dbReference type="EMBL" id="JAWRCN010000001">
    <property type="protein sequence ID" value="MDW6016745.1"/>
    <property type="molecule type" value="Genomic_DNA"/>
</dbReference>
<keyword evidence="2" id="KW-0378">Hydrolase</keyword>
<dbReference type="EC" id="3.1.-.-" evidence="2"/>
<keyword evidence="2" id="KW-0269">Exonuclease</keyword>
<dbReference type="RefSeq" id="WP_240956655.1">
    <property type="nucleotide sequence ID" value="NZ_AP024893.1"/>
</dbReference>
<evidence type="ECO:0000313" key="3">
    <source>
        <dbReference type="Proteomes" id="UP001272325"/>
    </source>
</evidence>
<dbReference type="InterPro" id="IPR012337">
    <property type="entry name" value="RNaseH-like_sf"/>
</dbReference>
<dbReference type="Gene3D" id="3.30.420.10">
    <property type="entry name" value="Ribonuclease H-like superfamily/Ribonuclease H"/>
    <property type="match status" value="1"/>
</dbReference>
<reference evidence="2 3" key="1">
    <citation type="submission" date="2023-11" db="EMBL/GenBank/DDBJ databases">
        <title>Plant-associative lifestyle of Vibrio porteresiae and its evolutionary dynamics.</title>
        <authorList>
            <person name="Rameshkumar N."/>
            <person name="Kirti K."/>
        </authorList>
    </citation>
    <scope>NUCLEOTIDE SEQUENCE [LARGE SCALE GENOMIC DNA]</scope>
    <source>
        <strain evidence="2 3">MSSRF60</strain>
    </source>
</reference>
<name>A0ABU4IDW0_9VIBR</name>
<sequence length="284" mass="32204">MSIEKLPVERDEMGFWTHPNLPNFGEVVSKDTLEAFENENNITVVIYSMEGNADQDIIDQWFEAGESCIKWEPTPPSRSSFILSIHDTEDGPCVWWAVPKPKEIMLDIECMGKGSKAPITSLGAVVFNPSTGELGNEFEVVVNLNSSAYYGEMDASTVVWWLQQSNEARAIYAKDTPKSTLKDALTQFNEWLSAQGDPNDLYLWGNGKEFDNVIVRNAFDACRIRPNFSHWNDSDVRTIVKMGRDILNIDPKTTLEREGVHHSALDDAKFQARYVSEIWQAFKK</sequence>
<keyword evidence="3" id="KW-1185">Reference proteome</keyword>
<feature type="domain" description="3'-5' exoribonuclease Rv2179c-like" evidence="1">
    <location>
        <begin position="103"/>
        <end position="279"/>
    </location>
</feature>
<evidence type="ECO:0000259" key="1">
    <source>
        <dbReference type="Pfam" id="PF16473"/>
    </source>
</evidence>
<gene>
    <name evidence="2" type="ORF">SBW85_03050</name>
</gene>
<organism evidence="2 3">
    <name type="scientific">Vibrio plantisponsor</name>
    <dbReference type="NCBI Taxonomy" id="664643"/>
    <lineage>
        <taxon>Bacteria</taxon>
        <taxon>Pseudomonadati</taxon>
        <taxon>Pseudomonadota</taxon>
        <taxon>Gammaproteobacteria</taxon>
        <taxon>Vibrionales</taxon>
        <taxon>Vibrionaceae</taxon>
        <taxon>Vibrio</taxon>
    </lineage>
</organism>
<keyword evidence="2" id="KW-0540">Nuclease</keyword>
<dbReference type="InterPro" id="IPR033390">
    <property type="entry name" value="Rv2179c-like"/>
</dbReference>
<dbReference type="InterPro" id="IPR036397">
    <property type="entry name" value="RNaseH_sf"/>
</dbReference>
<proteinExistence type="predicted"/>
<protein>
    <submittedName>
        <fullName evidence="2">3'-5' exonuclease</fullName>
        <ecNumber evidence="2">3.1.-.-</ecNumber>
    </submittedName>
</protein>
<accession>A0ABU4IDW0</accession>
<dbReference type="GO" id="GO:0004527">
    <property type="term" value="F:exonuclease activity"/>
    <property type="evidence" value="ECO:0007669"/>
    <property type="project" value="UniProtKB-KW"/>
</dbReference>
<comment type="caution">
    <text evidence="2">The sequence shown here is derived from an EMBL/GenBank/DDBJ whole genome shotgun (WGS) entry which is preliminary data.</text>
</comment>